<evidence type="ECO:0000256" key="2">
    <source>
        <dbReference type="ARBA" id="ARBA00004316"/>
    </source>
</evidence>
<keyword evidence="3" id="KW-0479">Metal-binding</keyword>
<evidence type="ECO:0000259" key="11">
    <source>
        <dbReference type="PROSITE" id="PS50093"/>
    </source>
</evidence>
<keyword evidence="7" id="KW-0966">Cell projection</keyword>
<feature type="signal peptide" evidence="10">
    <location>
        <begin position="1"/>
        <end position="30"/>
    </location>
</feature>
<dbReference type="InterPro" id="IPR051360">
    <property type="entry name" value="Neuronal_Pentraxin_Related"/>
</dbReference>
<accession>A0A1I2I4X8</accession>
<evidence type="ECO:0000256" key="3">
    <source>
        <dbReference type="ARBA" id="ARBA00022723"/>
    </source>
</evidence>
<evidence type="ECO:0000256" key="6">
    <source>
        <dbReference type="ARBA" id="ARBA00023157"/>
    </source>
</evidence>
<feature type="domain" description="Fibronectin type-III" evidence="12">
    <location>
        <begin position="468"/>
        <end position="567"/>
    </location>
</feature>
<evidence type="ECO:0000256" key="1">
    <source>
        <dbReference type="ARBA" id="ARBA00001913"/>
    </source>
</evidence>
<dbReference type="CDD" id="cd00146">
    <property type="entry name" value="PKD"/>
    <property type="match status" value="1"/>
</dbReference>
<feature type="non-terminal residue" evidence="13">
    <location>
        <position position="1135"/>
    </location>
</feature>
<dbReference type="InterPro" id="IPR000601">
    <property type="entry name" value="PKD_dom"/>
</dbReference>
<dbReference type="GO" id="GO:0042995">
    <property type="term" value="C:cell projection"/>
    <property type="evidence" value="ECO:0007669"/>
    <property type="project" value="UniProtKB-SubCell"/>
</dbReference>
<evidence type="ECO:0000259" key="12">
    <source>
        <dbReference type="PROSITE" id="PS50853"/>
    </source>
</evidence>
<dbReference type="PANTHER" id="PTHR19277">
    <property type="entry name" value="PENTRAXIN"/>
    <property type="match status" value="1"/>
</dbReference>
<dbReference type="GO" id="GO:0016798">
    <property type="term" value="F:hydrolase activity, acting on glycosyl bonds"/>
    <property type="evidence" value="ECO:0007669"/>
    <property type="project" value="UniProtKB-KW"/>
</dbReference>
<dbReference type="InterPro" id="IPR006558">
    <property type="entry name" value="LamG-like"/>
</dbReference>
<dbReference type="InterPro" id="IPR001791">
    <property type="entry name" value="Laminin_G"/>
</dbReference>
<dbReference type="STRING" id="285351.SAMN04488035_2714"/>
<keyword evidence="8" id="KW-0378">Hydrolase</keyword>
<keyword evidence="5" id="KW-0106">Calcium</keyword>
<comment type="cofactor">
    <cofactor evidence="1">
        <name>Ca(2+)</name>
        <dbReference type="ChEBI" id="CHEBI:29108"/>
    </cofactor>
</comment>
<dbReference type="PROSITE" id="PS50853">
    <property type="entry name" value="FN3"/>
    <property type="match status" value="1"/>
</dbReference>
<keyword evidence="6" id="KW-1015">Disulfide bond</keyword>
<dbReference type="Proteomes" id="UP000198520">
    <property type="component" value="Unassembled WGS sequence"/>
</dbReference>
<evidence type="ECO:0000256" key="5">
    <source>
        <dbReference type="ARBA" id="ARBA00022837"/>
    </source>
</evidence>
<dbReference type="Gene3D" id="2.60.40.10">
    <property type="entry name" value="Immunoglobulins"/>
    <property type="match status" value="2"/>
</dbReference>
<dbReference type="InterPro" id="IPR022409">
    <property type="entry name" value="PKD/Chitinase_dom"/>
</dbReference>
<dbReference type="InterPro" id="IPR035986">
    <property type="entry name" value="PKD_dom_sf"/>
</dbReference>
<feature type="domain" description="PKD" evidence="11">
    <location>
        <begin position="1038"/>
        <end position="1126"/>
    </location>
</feature>
<dbReference type="RefSeq" id="WP_143073216.1">
    <property type="nucleotide sequence ID" value="NZ_FONZ01000008.1"/>
</dbReference>
<name>A0A1I2I4X8_9MICO</name>
<dbReference type="AlphaFoldDB" id="A0A1I2I4X8"/>
<dbReference type="PROSITE" id="PS50093">
    <property type="entry name" value="PKD"/>
    <property type="match status" value="1"/>
</dbReference>
<evidence type="ECO:0000256" key="10">
    <source>
        <dbReference type="SAM" id="SignalP"/>
    </source>
</evidence>
<comment type="subcellular location">
    <subcellularLocation>
        <location evidence="2">Cell projection</location>
    </subcellularLocation>
</comment>
<dbReference type="PANTHER" id="PTHR19277:SF125">
    <property type="entry name" value="B6"/>
    <property type="match status" value="1"/>
</dbReference>
<dbReference type="Gene3D" id="2.60.120.200">
    <property type="match status" value="2"/>
</dbReference>
<evidence type="ECO:0000256" key="9">
    <source>
        <dbReference type="ARBA" id="ARBA00023326"/>
    </source>
</evidence>
<organism evidence="13 14">
    <name type="scientific">Flavimobilis marinus</name>
    <dbReference type="NCBI Taxonomy" id="285351"/>
    <lineage>
        <taxon>Bacteria</taxon>
        <taxon>Bacillati</taxon>
        <taxon>Actinomycetota</taxon>
        <taxon>Actinomycetes</taxon>
        <taxon>Micrococcales</taxon>
        <taxon>Jonesiaceae</taxon>
        <taxon>Flavimobilis</taxon>
    </lineage>
</organism>
<dbReference type="InterPro" id="IPR011047">
    <property type="entry name" value="Quinoprotein_ADH-like_sf"/>
</dbReference>
<dbReference type="SUPFAM" id="SSF50998">
    <property type="entry name" value="Quinoprotein alcohol dehydrogenase-like"/>
    <property type="match status" value="1"/>
</dbReference>
<gene>
    <name evidence="13" type="ORF">SAMN04488035_2714</name>
</gene>
<dbReference type="Pfam" id="PF13385">
    <property type="entry name" value="Laminin_G_3"/>
    <property type="match status" value="2"/>
</dbReference>
<dbReference type="SUPFAM" id="SSF49899">
    <property type="entry name" value="Concanavalin A-like lectins/glucanases"/>
    <property type="match status" value="2"/>
</dbReference>
<dbReference type="InterPro" id="IPR013320">
    <property type="entry name" value="ConA-like_dom_sf"/>
</dbReference>
<keyword evidence="4 10" id="KW-0732">Signal</keyword>
<dbReference type="GO" id="GO:0046872">
    <property type="term" value="F:metal ion binding"/>
    <property type="evidence" value="ECO:0007669"/>
    <property type="project" value="UniProtKB-KW"/>
</dbReference>
<dbReference type="GO" id="GO:0000272">
    <property type="term" value="P:polysaccharide catabolic process"/>
    <property type="evidence" value="ECO:0007669"/>
    <property type="project" value="UniProtKB-KW"/>
</dbReference>
<protein>
    <submittedName>
        <fullName evidence="13">PKD domain-containing protein</fullName>
    </submittedName>
</protein>
<evidence type="ECO:0000256" key="7">
    <source>
        <dbReference type="ARBA" id="ARBA00023273"/>
    </source>
</evidence>
<dbReference type="SMART" id="SM00560">
    <property type="entry name" value="LamGL"/>
    <property type="match status" value="2"/>
</dbReference>
<dbReference type="InterPro" id="IPR036116">
    <property type="entry name" value="FN3_sf"/>
</dbReference>
<proteinExistence type="predicted"/>
<dbReference type="CDD" id="cd00063">
    <property type="entry name" value="FN3"/>
    <property type="match status" value="1"/>
</dbReference>
<evidence type="ECO:0000313" key="13">
    <source>
        <dbReference type="EMBL" id="SFF37332.1"/>
    </source>
</evidence>
<feature type="chain" id="PRO_5011521061" evidence="10">
    <location>
        <begin position="31"/>
        <end position="1135"/>
    </location>
</feature>
<keyword evidence="9" id="KW-0119">Carbohydrate metabolism</keyword>
<keyword evidence="8" id="KW-0326">Glycosidase</keyword>
<dbReference type="InterPro" id="IPR003961">
    <property type="entry name" value="FN3_dom"/>
</dbReference>
<dbReference type="InterPro" id="IPR013783">
    <property type="entry name" value="Ig-like_fold"/>
</dbReference>
<dbReference type="Pfam" id="PF18911">
    <property type="entry name" value="PKD_4"/>
    <property type="match status" value="1"/>
</dbReference>
<dbReference type="SUPFAM" id="SSF49265">
    <property type="entry name" value="Fibronectin type III"/>
    <property type="match status" value="1"/>
</dbReference>
<reference evidence="14" key="1">
    <citation type="submission" date="2016-10" db="EMBL/GenBank/DDBJ databases">
        <authorList>
            <person name="Varghese N."/>
            <person name="Submissions S."/>
        </authorList>
    </citation>
    <scope>NUCLEOTIDE SEQUENCE [LARGE SCALE GENOMIC DNA]</scope>
    <source>
        <strain evidence="14">DSM 19083</strain>
    </source>
</reference>
<dbReference type="SUPFAM" id="SSF49299">
    <property type="entry name" value="PKD domain"/>
    <property type="match status" value="1"/>
</dbReference>
<evidence type="ECO:0000256" key="8">
    <source>
        <dbReference type="ARBA" id="ARBA00023295"/>
    </source>
</evidence>
<evidence type="ECO:0000256" key="4">
    <source>
        <dbReference type="ARBA" id="ARBA00022729"/>
    </source>
</evidence>
<dbReference type="SMART" id="SM00282">
    <property type="entry name" value="LamG"/>
    <property type="match status" value="2"/>
</dbReference>
<sequence>MGPGRRARRVLLSAATAAALMVGGLVPATAAPAPTLPAAALPAATWPAEPGVPEGITKVGTEPLPTVQINGVAWTQLVVGTTVYVGGEFTSARPAGAPAGTSEVPRSNLLAYNVQTGALIGSFNPQVNAQVKDLAVSPDGATLYAAGSFTQVDGQTRYRVAAFSTATGELTSFRPTVNATINAVEATNTTVYLGGIFSTLNGAPRVKVGAVTAASGATLPFEATIDNRSVQAMAIEPSGGSIVIGGNFTSVNGSSNPGYGLARLDGATGAMLPLPVNAYARNAGDNGAILHLSADDENFYGSGYHYSNNGNIEGTFAGTWDTGDLSWVDDCHGDTYGAFPFEGAVYQASHKHYCGNSGDGFPQTDPQASWSYNRGTALTIEPTLINRPDIYGYPDHDGEPGATQLNWYPNINAGSYTGKNQGPWSVAAGAGYVVYGGEFTRVNNIPQQGLVRFASTDIRDETDGPVHSGDNFPVRAVSPAAGTVSVSWRANYDRNDEELTYRLYRSSTNQPAIYEETVRARFWRLPTLNFIDTGLTPGSEQRYRVVVRDAAGNEKTSSWATVTVAGSGTLGEYAAQVLGDGASAFWRLDETTGATLVDTTGLLPMAAGTGSAPSSESAIDGDAGGARTFDGTVQGSAGSTAAAAYPPAVFSTEAWFRTTTTRGGKILGFGTSASGSSSRNDRHIYMDNSGRLLFGVQNNARNVVASTGRYNDGEWHHVVATLSQAGMQLYVDGARVAKRDDVINASAWRGYWRLGGDNLSSWSSAPTSHYFAGTIDEAAVYEGTALTLDQVREHYDASGRALAPVTAPADDYGAEVFSAGPDFYWRFSEDEGTTVADSGPFRTPGTATGNVVRGVPGALAGVDDPAIETTGSGGHVFSTGEVTNPQEFAAEAWFSTSSTSGGKIIGFGNRQTGTSNNYDRHVYMRDDGRLVFGVYTGQENTVLTDAAFNDGAWHHVVASQELRSGMRLYVDGELVGTNPQIRSQNYAGFWRVGGDTTWSGASSAFLIGSFDEVAVYPRALTAEEVALHHDLGATDGPVNQAPTAAFTHEADGLAVTLDASGSTDPDGEVASYAWDFGDGEQGTGAQVEHTYGAAGTYTVTLTVTDDGGATDEQEAEVTVTAPPVNQAPTAAFTHE</sequence>
<dbReference type="OrthoDB" id="9802683at2"/>
<keyword evidence="9" id="KW-0624">Polysaccharide degradation</keyword>
<keyword evidence="14" id="KW-1185">Reference proteome</keyword>
<evidence type="ECO:0000313" key="14">
    <source>
        <dbReference type="Proteomes" id="UP000198520"/>
    </source>
</evidence>
<dbReference type="SMART" id="SM00089">
    <property type="entry name" value="PKD"/>
    <property type="match status" value="1"/>
</dbReference>
<dbReference type="EMBL" id="FONZ01000008">
    <property type="protein sequence ID" value="SFF37332.1"/>
    <property type="molecule type" value="Genomic_DNA"/>
</dbReference>